<reference evidence="2" key="1">
    <citation type="submission" date="2015-06" db="UniProtKB">
        <authorList>
            <consortium name="EnsemblPlants"/>
        </authorList>
    </citation>
    <scope>IDENTIFICATION</scope>
</reference>
<feature type="region of interest" description="Disordered" evidence="1">
    <location>
        <begin position="1"/>
        <end position="38"/>
    </location>
</feature>
<name>N1QPU3_AEGTA</name>
<accession>N1QPU3</accession>
<dbReference type="EnsemblPlants" id="EMT00517">
    <property type="protein sequence ID" value="EMT00517"/>
    <property type="gene ID" value="F775_42603"/>
</dbReference>
<proteinExistence type="predicted"/>
<protein>
    <submittedName>
        <fullName evidence="2">Uncharacterized protein</fullName>
    </submittedName>
</protein>
<dbReference type="AlphaFoldDB" id="N1QPU3"/>
<sequence length="104" mass="11323">MATGPQPRVMTTHALSGHQNAHRRTSTALSPTSEHKQQRHAALASMYALYVQKLAKRRVAPHITGGIWYSGSAAADRLEHSGARREGRRPSAEATATGQEGLRR</sequence>
<feature type="compositionally biased region" description="Basic and acidic residues" evidence="1">
    <location>
        <begin position="76"/>
        <end position="91"/>
    </location>
</feature>
<evidence type="ECO:0000256" key="1">
    <source>
        <dbReference type="SAM" id="MobiDB-lite"/>
    </source>
</evidence>
<evidence type="ECO:0000313" key="2">
    <source>
        <dbReference type="EnsemblPlants" id="EMT00517"/>
    </source>
</evidence>
<organism evidence="2">
    <name type="scientific">Aegilops tauschii</name>
    <name type="common">Tausch's goatgrass</name>
    <name type="synonym">Aegilops squarrosa</name>
    <dbReference type="NCBI Taxonomy" id="37682"/>
    <lineage>
        <taxon>Eukaryota</taxon>
        <taxon>Viridiplantae</taxon>
        <taxon>Streptophyta</taxon>
        <taxon>Embryophyta</taxon>
        <taxon>Tracheophyta</taxon>
        <taxon>Spermatophyta</taxon>
        <taxon>Magnoliopsida</taxon>
        <taxon>Liliopsida</taxon>
        <taxon>Poales</taxon>
        <taxon>Poaceae</taxon>
        <taxon>BOP clade</taxon>
        <taxon>Pooideae</taxon>
        <taxon>Triticodae</taxon>
        <taxon>Triticeae</taxon>
        <taxon>Triticinae</taxon>
        <taxon>Aegilops</taxon>
    </lineage>
</organism>
<feature type="region of interest" description="Disordered" evidence="1">
    <location>
        <begin position="70"/>
        <end position="104"/>
    </location>
</feature>